<evidence type="ECO:0000313" key="6">
    <source>
        <dbReference type="Proteomes" id="UP001447188"/>
    </source>
</evidence>
<dbReference type="InterPro" id="IPR028119">
    <property type="entry name" value="Snapin/Pallidin/Snn1"/>
</dbReference>
<organism evidence="5 6">
    <name type="scientific">Discina gigas</name>
    <dbReference type="NCBI Taxonomy" id="1032678"/>
    <lineage>
        <taxon>Eukaryota</taxon>
        <taxon>Fungi</taxon>
        <taxon>Dikarya</taxon>
        <taxon>Ascomycota</taxon>
        <taxon>Pezizomycotina</taxon>
        <taxon>Pezizomycetes</taxon>
        <taxon>Pezizales</taxon>
        <taxon>Discinaceae</taxon>
        <taxon>Discina</taxon>
    </lineage>
</organism>
<keyword evidence="6" id="KW-1185">Reference proteome</keyword>
<comment type="caution">
    <text evidence="5">The sequence shown here is derived from an EMBL/GenBank/DDBJ whole genome shotgun (WGS) entry which is preliminary data.</text>
</comment>
<dbReference type="Proteomes" id="UP001447188">
    <property type="component" value="Unassembled WGS sequence"/>
</dbReference>
<evidence type="ECO:0000256" key="4">
    <source>
        <dbReference type="SAM" id="MobiDB-lite"/>
    </source>
</evidence>
<evidence type="ECO:0000256" key="2">
    <source>
        <dbReference type="ARBA" id="ARBA00023054"/>
    </source>
</evidence>
<keyword evidence="2" id="KW-0175">Coiled coil</keyword>
<reference evidence="5 6" key="1">
    <citation type="submission" date="2024-02" db="EMBL/GenBank/DDBJ databases">
        <title>Discinaceae phylogenomics.</title>
        <authorList>
            <person name="Dirks A.C."/>
            <person name="James T.Y."/>
        </authorList>
    </citation>
    <scope>NUCLEOTIDE SEQUENCE [LARGE SCALE GENOMIC DNA]</scope>
    <source>
        <strain evidence="5 6">ACD0624</strain>
    </source>
</reference>
<comment type="similarity">
    <text evidence="1">Belongs to the SNAPIN family.</text>
</comment>
<accession>A0ABR3GCA3</accession>
<dbReference type="Pfam" id="PF14712">
    <property type="entry name" value="Snapin_Pallidin"/>
    <property type="match status" value="1"/>
</dbReference>
<evidence type="ECO:0000256" key="1">
    <source>
        <dbReference type="ARBA" id="ARBA00006111"/>
    </source>
</evidence>
<proteinExistence type="inferred from homology"/>
<sequence>MSSVPESNFNGGDDTVSPTPELSDIITPSRPTDPLAAGLKSLLDPTIKQTTEKLLLVHRSQQELNAELTRLISQLQHYLDTTDPPALKQTVVKLAATSKRLVAVNGRTSILTPMEHGDRLTLGPQPLSN</sequence>
<dbReference type="PANTHER" id="PTHR31305">
    <property type="entry name" value="SNARE-ASSOCIATED PROTEIN SNAPIN"/>
    <property type="match status" value="1"/>
</dbReference>
<feature type="region of interest" description="Disordered" evidence="4">
    <location>
        <begin position="1"/>
        <end position="37"/>
    </location>
</feature>
<dbReference type="PANTHER" id="PTHR31305:SF2">
    <property type="entry name" value="SNARE-ASSOCIATED PROTEIN SNAPIN"/>
    <property type="match status" value="1"/>
</dbReference>
<protein>
    <recommendedName>
        <fullName evidence="3">Biogenesis of lysosome-related organelles complex 1 subunit 7</fullName>
    </recommendedName>
</protein>
<evidence type="ECO:0000256" key="3">
    <source>
        <dbReference type="ARBA" id="ARBA00033330"/>
    </source>
</evidence>
<feature type="compositionally biased region" description="Polar residues" evidence="4">
    <location>
        <begin position="1"/>
        <end position="20"/>
    </location>
</feature>
<name>A0ABR3GCA3_9PEZI</name>
<dbReference type="EMBL" id="JBBBZM010000120">
    <property type="protein sequence ID" value="KAL0633594.1"/>
    <property type="molecule type" value="Genomic_DNA"/>
</dbReference>
<dbReference type="InterPro" id="IPR017246">
    <property type="entry name" value="Snapin"/>
</dbReference>
<evidence type="ECO:0000313" key="5">
    <source>
        <dbReference type="EMBL" id="KAL0633594.1"/>
    </source>
</evidence>
<gene>
    <name evidence="5" type="ORF">Q9L58_007484</name>
</gene>